<feature type="transmembrane region" description="Helical" evidence="1">
    <location>
        <begin position="67"/>
        <end position="89"/>
    </location>
</feature>
<protein>
    <submittedName>
        <fullName evidence="2">Uncharacterized protein</fullName>
    </submittedName>
</protein>
<organism evidence="2 3">
    <name type="scientific">Pycnococcus provasolii</name>
    <dbReference type="NCBI Taxonomy" id="41880"/>
    <lineage>
        <taxon>Eukaryota</taxon>
        <taxon>Viridiplantae</taxon>
        <taxon>Chlorophyta</taxon>
        <taxon>Pseudoscourfieldiophyceae</taxon>
        <taxon>Pseudoscourfieldiales</taxon>
        <taxon>Pycnococcaceae</taxon>
        <taxon>Pycnococcus</taxon>
    </lineage>
</organism>
<keyword evidence="1" id="KW-0812">Transmembrane</keyword>
<keyword evidence="1" id="KW-0472">Membrane</keyword>
<reference evidence="2" key="1">
    <citation type="submission" date="2020-10" db="EMBL/GenBank/DDBJ databases">
        <title>Unveiling of a novel bifunctional photoreceptor, Dualchrome1, isolated from a cosmopolitan green alga.</title>
        <authorList>
            <person name="Suzuki S."/>
            <person name="Kawachi M."/>
        </authorList>
    </citation>
    <scope>NUCLEOTIDE SEQUENCE</scope>
    <source>
        <strain evidence="2">NIES 2893</strain>
    </source>
</reference>
<dbReference type="EMBL" id="BNJQ01000026">
    <property type="protein sequence ID" value="GHP09704.1"/>
    <property type="molecule type" value="Genomic_DNA"/>
</dbReference>
<feature type="transmembrane region" description="Helical" evidence="1">
    <location>
        <begin position="26"/>
        <end position="46"/>
    </location>
</feature>
<proteinExistence type="predicted"/>
<keyword evidence="1" id="KW-1133">Transmembrane helix</keyword>
<feature type="transmembrane region" description="Helical" evidence="1">
    <location>
        <begin position="195"/>
        <end position="212"/>
    </location>
</feature>
<feature type="transmembrane region" description="Helical" evidence="1">
    <location>
        <begin position="109"/>
        <end position="128"/>
    </location>
</feature>
<evidence type="ECO:0000256" key="1">
    <source>
        <dbReference type="SAM" id="Phobius"/>
    </source>
</evidence>
<gene>
    <name evidence="2" type="ORF">PPROV_000843900</name>
</gene>
<evidence type="ECO:0000313" key="3">
    <source>
        <dbReference type="Proteomes" id="UP000660262"/>
    </source>
</evidence>
<keyword evidence="3" id="KW-1185">Reference proteome</keyword>
<name>A0A830HRD0_9CHLO</name>
<sequence length="217" mass="23519">MPPPSSPSPSPSAVVTPGNINLKTTFTNIVILIPIVVASMAVPVLMHNRDTTSAIIRDVVAFATPRCAVIANGMFAGALVFVSMVDIPAVLPHLRRSQRILWWTTGRNFMVPLGIGSIMSSTTAALTYEQNATRAAWILAAGETLFVLLWTCFVMVRGAIIPLLDLRDAKDSAHGEMLERDLEVLVRRFEAAHNVRVFVQLAAFATIVAVALSPDMR</sequence>
<accession>A0A830HRD0</accession>
<feature type="transmembrane region" description="Helical" evidence="1">
    <location>
        <begin position="135"/>
        <end position="156"/>
    </location>
</feature>
<comment type="caution">
    <text evidence="2">The sequence shown here is derived from an EMBL/GenBank/DDBJ whole genome shotgun (WGS) entry which is preliminary data.</text>
</comment>
<evidence type="ECO:0000313" key="2">
    <source>
        <dbReference type="EMBL" id="GHP09704.1"/>
    </source>
</evidence>
<dbReference type="AlphaFoldDB" id="A0A830HRD0"/>
<dbReference type="Proteomes" id="UP000660262">
    <property type="component" value="Unassembled WGS sequence"/>
</dbReference>